<keyword evidence="2" id="KW-0812">Transmembrane</keyword>
<organism evidence="3 4">
    <name type="scientific">Pedococcus dokdonensis</name>
    <dbReference type="NCBI Taxonomy" id="443156"/>
    <lineage>
        <taxon>Bacteria</taxon>
        <taxon>Bacillati</taxon>
        <taxon>Actinomycetota</taxon>
        <taxon>Actinomycetes</taxon>
        <taxon>Micrococcales</taxon>
        <taxon>Intrasporangiaceae</taxon>
        <taxon>Pedococcus</taxon>
    </lineage>
</organism>
<proteinExistence type="predicted"/>
<feature type="region of interest" description="Disordered" evidence="1">
    <location>
        <begin position="1"/>
        <end position="25"/>
    </location>
</feature>
<accession>A0A1H0SLR3</accession>
<keyword evidence="2" id="KW-0472">Membrane</keyword>
<protein>
    <recommendedName>
        <fullName evidence="5">DUF2530 domain-containing protein</fullName>
    </recommendedName>
</protein>
<evidence type="ECO:0000313" key="4">
    <source>
        <dbReference type="Proteomes" id="UP000199077"/>
    </source>
</evidence>
<feature type="transmembrane region" description="Helical" evidence="2">
    <location>
        <begin position="37"/>
        <end position="59"/>
    </location>
</feature>
<evidence type="ECO:0000313" key="3">
    <source>
        <dbReference type="EMBL" id="SDP42657.1"/>
    </source>
</evidence>
<dbReference type="AlphaFoldDB" id="A0A1H0SLR3"/>
<feature type="compositionally biased region" description="Basic and acidic residues" evidence="1">
    <location>
        <begin position="11"/>
        <end position="25"/>
    </location>
</feature>
<dbReference type="InterPro" id="IPR019681">
    <property type="entry name" value="DUF2530"/>
</dbReference>
<keyword evidence="2" id="KW-1133">Transmembrane helix</keyword>
<dbReference type="Proteomes" id="UP000199077">
    <property type="component" value="Chromosome I"/>
</dbReference>
<evidence type="ECO:0008006" key="5">
    <source>
        <dbReference type="Google" id="ProtNLM"/>
    </source>
</evidence>
<dbReference type="EMBL" id="LT629711">
    <property type="protein sequence ID" value="SDP42657.1"/>
    <property type="molecule type" value="Genomic_DNA"/>
</dbReference>
<feature type="transmembrane region" description="Helical" evidence="2">
    <location>
        <begin position="65"/>
        <end position="84"/>
    </location>
</feature>
<name>A0A1H0SLR3_9MICO</name>
<evidence type="ECO:0000256" key="2">
    <source>
        <dbReference type="SAM" id="Phobius"/>
    </source>
</evidence>
<keyword evidence="4" id="KW-1185">Reference proteome</keyword>
<reference evidence="4" key="1">
    <citation type="submission" date="2016-10" db="EMBL/GenBank/DDBJ databases">
        <authorList>
            <person name="Varghese N."/>
            <person name="Submissions S."/>
        </authorList>
    </citation>
    <scope>NUCLEOTIDE SEQUENCE [LARGE SCALE GENOMIC DNA]</scope>
    <source>
        <strain evidence="4">DSM 22329</strain>
    </source>
</reference>
<evidence type="ECO:0000256" key="1">
    <source>
        <dbReference type="SAM" id="MobiDB-lite"/>
    </source>
</evidence>
<dbReference type="Pfam" id="PF10745">
    <property type="entry name" value="DUF2530"/>
    <property type="match status" value="1"/>
</dbReference>
<gene>
    <name evidence="3" type="ORF">SAMN04489867_2417</name>
</gene>
<sequence length="95" mass="10436">MIPNREGYAARMDESQERAPERTAEELQPLAVSTARVVLWGELGWVAALVVILAVPALHEGERDWWPWVPVAGILLGLLGYSYVRRGRGNAAGAK</sequence>